<dbReference type="RefSeq" id="WP_271190173.1">
    <property type="nucleotide sequence ID" value="NZ_BSFP01000110.1"/>
</dbReference>
<gene>
    <name evidence="4" type="ORF">GCM10017581_095160</name>
</gene>
<dbReference type="PROSITE" id="PS51186">
    <property type="entry name" value="GNAT"/>
    <property type="match status" value="1"/>
</dbReference>
<protein>
    <submittedName>
        <fullName evidence="4">PadR family transcriptional regulator</fullName>
    </submittedName>
</protein>
<dbReference type="Pfam" id="PF00583">
    <property type="entry name" value="Acetyltransf_1"/>
    <property type="match status" value="1"/>
</dbReference>
<dbReference type="InterPro" id="IPR050832">
    <property type="entry name" value="Bact_Acetyltransf"/>
</dbReference>
<evidence type="ECO:0000256" key="2">
    <source>
        <dbReference type="ARBA" id="ARBA00023315"/>
    </source>
</evidence>
<evidence type="ECO:0000256" key="1">
    <source>
        <dbReference type="ARBA" id="ARBA00022679"/>
    </source>
</evidence>
<evidence type="ECO:0000259" key="3">
    <source>
        <dbReference type="PROSITE" id="PS51186"/>
    </source>
</evidence>
<dbReference type="SUPFAM" id="SSF46785">
    <property type="entry name" value="Winged helix' DNA-binding domain"/>
    <property type="match status" value="1"/>
</dbReference>
<dbReference type="InterPro" id="IPR036390">
    <property type="entry name" value="WH_DNA-bd_sf"/>
</dbReference>
<keyword evidence="5" id="KW-1185">Reference proteome</keyword>
<dbReference type="SUPFAM" id="SSF55729">
    <property type="entry name" value="Acyl-CoA N-acyltransferases (Nat)"/>
    <property type="match status" value="1"/>
</dbReference>
<dbReference type="InterPro" id="IPR000182">
    <property type="entry name" value="GNAT_dom"/>
</dbReference>
<keyword evidence="1" id="KW-0808">Transferase</keyword>
<reference evidence="4" key="2">
    <citation type="submission" date="2023-01" db="EMBL/GenBank/DDBJ databases">
        <authorList>
            <person name="Sun Q."/>
            <person name="Evtushenko L."/>
        </authorList>
    </citation>
    <scope>NUCLEOTIDE SEQUENCE</scope>
    <source>
        <strain evidence="4">VKM Ac-1321</strain>
    </source>
</reference>
<dbReference type="PANTHER" id="PTHR43877:SF2">
    <property type="entry name" value="AMINOALKYLPHOSPHONATE N-ACETYLTRANSFERASE-RELATED"/>
    <property type="match status" value="1"/>
</dbReference>
<dbReference type="Proteomes" id="UP001143480">
    <property type="component" value="Unassembled WGS sequence"/>
</dbReference>
<organism evidence="4 5">
    <name type="scientific">Dactylosporangium matsuzakiense</name>
    <dbReference type="NCBI Taxonomy" id="53360"/>
    <lineage>
        <taxon>Bacteria</taxon>
        <taxon>Bacillati</taxon>
        <taxon>Actinomycetota</taxon>
        <taxon>Actinomycetes</taxon>
        <taxon>Micromonosporales</taxon>
        <taxon>Micromonosporaceae</taxon>
        <taxon>Dactylosporangium</taxon>
    </lineage>
</organism>
<dbReference type="EMBL" id="BSFP01000110">
    <property type="protein sequence ID" value="GLL07759.1"/>
    <property type="molecule type" value="Genomic_DNA"/>
</dbReference>
<dbReference type="Gene3D" id="3.40.630.30">
    <property type="match status" value="1"/>
</dbReference>
<keyword evidence="2" id="KW-0012">Acyltransferase</keyword>
<evidence type="ECO:0000313" key="5">
    <source>
        <dbReference type="Proteomes" id="UP001143480"/>
    </source>
</evidence>
<dbReference type="GO" id="GO:0016747">
    <property type="term" value="F:acyltransferase activity, transferring groups other than amino-acyl groups"/>
    <property type="evidence" value="ECO:0007669"/>
    <property type="project" value="InterPro"/>
</dbReference>
<comment type="caution">
    <text evidence="4">The sequence shown here is derived from an EMBL/GenBank/DDBJ whole genome shotgun (WGS) entry which is preliminary data.</text>
</comment>
<dbReference type="Gene3D" id="1.10.10.10">
    <property type="entry name" value="Winged helix-like DNA-binding domain superfamily/Winged helix DNA-binding domain"/>
    <property type="match status" value="1"/>
</dbReference>
<dbReference type="PANTHER" id="PTHR43877">
    <property type="entry name" value="AMINOALKYLPHOSPHONATE N-ACETYLTRANSFERASE-RELATED-RELATED"/>
    <property type="match status" value="1"/>
</dbReference>
<feature type="domain" description="N-acetyltransferase" evidence="3">
    <location>
        <begin position="142"/>
        <end position="290"/>
    </location>
</feature>
<proteinExistence type="predicted"/>
<name>A0A9W6KW23_9ACTN</name>
<dbReference type="AlphaFoldDB" id="A0A9W6KW23"/>
<evidence type="ECO:0000313" key="4">
    <source>
        <dbReference type="EMBL" id="GLL07759.1"/>
    </source>
</evidence>
<sequence length="293" mass="33134">MELDVIEQIREFNRFYTERLGLLTDRYLGSERALGPSRLLWEIDGRRDLRELQDHLGLDSDYLSRLLWDLQEEGLIRVVPHPDDGRARIAELTEAGRHERDTLNRRSRAGVVTLLGALDPDQQAALAAAQNQVRMLLRLATITIAPVAADDPQAWRCLRQYAAELATRFPEGYEQATLTRPEDMTGSLLLARERDEPIGCGAWIRLGASTAEIRHLWIDDKARGLGLGRRLLRQLETDAAAHGVDTIRLGTHHTLSEAIALYRSHGYHEIDSYSDSAYNQLCFEKHQSAPTLP</sequence>
<dbReference type="InterPro" id="IPR036388">
    <property type="entry name" value="WH-like_DNA-bd_sf"/>
</dbReference>
<accession>A0A9W6KW23</accession>
<reference evidence="4" key="1">
    <citation type="journal article" date="2014" name="Int. J. Syst. Evol. Microbiol.">
        <title>Complete genome sequence of Corynebacterium casei LMG S-19264T (=DSM 44701T), isolated from a smear-ripened cheese.</title>
        <authorList>
            <consortium name="US DOE Joint Genome Institute (JGI-PGF)"/>
            <person name="Walter F."/>
            <person name="Albersmeier A."/>
            <person name="Kalinowski J."/>
            <person name="Ruckert C."/>
        </authorList>
    </citation>
    <scope>NUCLEOTIDE SEQUENCE</scope>
    <source>
        <strain evidence="4">VKM Ac-1321</strain>
    </source>
</reference>
<dbReference type="InterPro" id="IPR016181">
    <property type="entry name" value="Acyl_CoA_acyltransferase"/>
</dbReference>